<protein>
    <recommendedName>
        <fullName evidence="4">MYB-CC type transcription factor LHEQLE-containing domain-containing protein</fullName>
    </recommendedName>
</protein>
<accession>A0A426Y917</accession>
<evidence type="ECO:0008006" key="4">
    <source>
        <dbReference type="Google" id="ProtNLM"/>
    </source>
</evidence>
<evidence type="ECO:0000313" key="2">
    <source>
        <dbReference type="EMBL" id="RRT48217.1"/>
    </source>
</evidence>
<dbReference type="EMBL" id="AMZH03014101">
    <property type="protein sequence ID" value="RRT48217.1"/>
    <property type="molecule type" value="Genomic_DNA"/>
</dbReference>
<sequence>MSGVLTLLKLCDSKWKFRNNSMSNLRYNLYGRVILRIEEQGRYLQMMLEKQCKPSIPVATTVEGPLTTASDLMQSTDKVDVPEKNSHDSANTKEGSKQVGNKEKMPDAELSDRKESDAIGHC</sequence>
<proteinExistence type="predicted"/>
<reference evidence="2 3" key="1">
    <citation type="journal article" date="2014" name="Agronomy (Basel)">
        <title>A Draft Genome Sequence for Ensete ventricosum, the Drought-Tolerant Tree Against Hunger.</title>
        <authorList>
            <person name="Harrison J."/>
            <person name="Moore K.A."/>
            <person name="Paszkiewicz K."/>
            <person name="Jones T."/>
            <person name="Grant M."/>
            <person name="Ambacheew D."/>
            <person name="Muzemil S."/>
            <person name="Studholme D.J."/>
        </authorList>
    </citation>
    <scope>NUCLEOTIDE SEQUENCE [LARGE SCALE GENOMIC DNA]</scope>
</reference>
<dbReference type="Proteomes" id="UP000287651">
    <property type="component" value="Unassembled WGS sequence"/>
</dbReference>
<comment type="caution">
    <text evidence="2">The sequence shown here is derived from an EMBL/GenBank/DDBJ whole genome shotgun (WGS) entry which is preliminary data.</text>
</comment>
<feature type="compositionally biased region" description="Polar residues" evidence="1">
    <location>
        <begin position="67"/>
        <end position="76"/>
    </location>
</feature>
<gene>
    <name evidence="2" type="ORF">B296_00052221</name>
</gene>
<organism evidence="2 3">
    <name type="scientific">Ensete ventricosum</name>
    <name type="common">Abyssinian banana</name>
    <name type="synonym">Musa ensete</name>
    <dbReference type="NCBI Taxonomy" id="4639"/>
    <lineage>
        <taxon>Eukaryota</taxon>
        <taxon>Viridiplantae</taxon>
        <taxon>Streptophyta</taxon>
        <taxon>Embryophyta</taxon>
        <taxon>Tracheophyta</taxon>
        <taxon>Spermatophyta</taxon>
        <taxon>Magnoliopsida</taxon>
        <taxon>Liliopsida</taxon>
        <taxon>Zingiberales</taxon>
        <taxon>Musaceae</taxon>
        <taxon>Ensete</taxon>
    </lineage>
</organism>
<dbReference type="AlphaFoldDB" id="A0A426Y917"/>
<evidence type="ECO:0000256" key="1">
    <source>
        <dbReference type="SAM" id="MobiDB-lite"/>
    </source>
</evidence>
<feature type="compositionally biased region" description="Basic and acidic residues" evidence="1">
    <location>
        <begin position="77"/>
        <end position="122"/>
    </location>
</feature>
<feature type="region of interest" description="Disordered" evidence="1">
    <location>
        <begin position="67"/>
        <end position="122"/>
    </location>
</feature>
<evidence type="ECO:0000313" key="3">
    <source>
        <dbReference type="Proteomes" id="UP000287651"/>
    </source>
</evidence>
<name>A0A426Y917_ENSVE</name>